<protein>
    <recommendedName>
        <fullName evidence="2">Orn/DAP/Arg decarboxylase 2 C-terminal domain-containing protein</fullName>
    </recommendedName>
</protein>
<evidence type="ECO:0000256" key="1">
    <source>
        <dbReference type="SAM" id="MobiDB-lite"/>
    </source>
</evidence>
<dbReference type="SUPFAM" id="SSF50621">
    <property type="entry name" value="Alanine racemase C-terminal domain-like"/>
    <property type="match status" value="1"/>
</dbReference>
<dbReference type="Gene3D" id="2.40.37.10">
    <property type="entry name" value="Lyase, Ornithine Decarboxylase, Chain A, domain 1"/>
    <property type="match status" value="1"/>
</dbReference>
<dbReference type="EnsemblProtists" id="EOD28250">
    <property type="protein sequence ID" value="EOD28250"/>
    <property type="gene ID" value="EMIHUDRAFT_254110"/>
</dbReference>
<evidence type="ECO:0000259" key="2">
    <source>
        <dbReference type="Pfam" id="PF00278"/>
    </source>
</evidence>
<dbReference type="RefSeq" id="XP_005780679.1">
    <property type="nucleotide sequence ID" value="XM_005780622.1"/>
</dbReference>
<name>A0A0D3JXL5_EMIH1</name>
<organism evidence="3 4">
    <name type="scientific">Emiliania huxleyi (strain CCMP1516)</name>
    <dbReference type="NCBI Taxonomy" id="280463"/>
    <lineage>
        <taxon>Eukaryota</taxon>
        <taxon>Haptista</taxon>
        <taxon>Haptophyta</taxon>
        <taxon>Prymnesiophyceae</taxon>
        <taxon>Isochrysidales</taxon>
        <taxon>Noelaerhabdaceae</taxon>
        <taxon>Emiliania</taxon>
    </lineage>
</organism>
<sequence length="197" mass="21621">MQGVAACTVWGPTCDGIDCVIADAHLPELEAKKKERKTDNPREGWEDGTPPPHRDFKERVVGFQMGRHRSTLRDLGWSAGNSPNPWKHGSAKRVVRALDYGSIEVDAYAHSAPDDARGRLLDRIFEQESDGAGRQPPPLEREGQRGSVSQQQLLDSQLRDGMRGEQGHLRLQAAVQRTKLADPATRATAAEARLGAA</sequence>
<keyword evidence="4" id="KW-1185">Reference proteome</keyword>
<feature type="compositionally biased region" description="Low complexity" evidence="1">
    <location>
        <begin position="181"/>
        <end position="197"/>
    </location>
</feature>
<dbReference type="InterPro" id="IPR009006">
    <property type="entry name" value="Ala_racemase/Decarboxylase_C"/>
</dbReference>
<dbReference type="GeneID" id="17273797"/>
<dbReference type="GO" id="GO:0003824">
    <property type="term" value="F:catalytic activity"/>
    <property type="evidence" value="ECO:0007669"/>
    <property type="project" value="InterPro"/>
</dbReference>
<accession>A0A0D3JXL5</accession>
<feature type="region of interest" description="Disordered" evidence="1">
    <location>
        <begin position="128"/>
        <end position="154"/>
    </location>
</feature>
<evidence type="ECO:0000313" key="3">
    <source>
        <dbReference type="EnsemblProtists" id="EOD28250"/>
    </source>
</evidence>
<feature type="domain" description="Orn/DAP/Arg decarboxylase 2 C-terminal" evidence="2">
    <location>
        <begin position="6"/>
        <end position="31"/>
    </location>
</feature>
<reference evidence="3" key="2">
    <citation type="submission" date="2024-10" db="UniProtKB">
        <authorList>
            <consortium name="EnsemblProtists"/>
        </authorList>
    </citation>
    <scope>IDENTIFICATION</scope>
</reference>
<proteinExistence type="predicted"/>
<feature type="region of interest" description="Disordered" evidence="1">
    <location>
        <begin position="177"/>
        <end position="197"/>
    </location>
</feature>
<dbReference type="AlphaFoldDB" id="A0A0D3JXL5"/>
<reference evidence="4" key="1">
    <citation type="journal article" date="2013" name="Nature">
        <title>Pan genome of the phytoplankton Emiliania underpins its global distribution.</title>
        <authorList>
            <person name="Read B.A."/>
            <person name="Kegel J."/>
            <person name="Klute M.J."/>
            <person name="Kuo A."/>
            <person name="Lefebvre S.C."/>
            <person name="Maumus F."/>
            <person name="Mayer C."/>
            <person name="Miller J."/>
            <person name="Monier A."/>
            <person name="Salamov A."/>
            <person name="Young J."/>
            <person name="Aguilar M."/>
            <person name="Claverie J.M."/>
            <person name="Frickenhaus S."/>
            <person name="Gonzalez K."/>
            <person name="Herman E.K."/>
            <person name="Lin Y.C."/>
            <person name="Napier J."/>
            <person name="Ogata H."/>
            <person name="Sarno A.F."/>
            <person name="Shmutz J."/>
            <person name="Schroeder D."/>
            <person name="de Vargas C."/>
            <person name="Verret F."/>
            <person name="von Dassow P."/>
            <person name="Valentin K."/>
            <person name="Van de Peer Y."/>
            <person name="Wheeler G."/>
            <person name="Dacks J.B."/>
            <person name="Delwiche C.F."/>
            <person name="Dyhrman S.T."/>
            <person name="Glockner G."/>
            <person name="John U."/>
            <person name="Richards T."/>
            <person name="Worden A.Z."/>
            <person name="Zhang X."/>
            <person name="Grigoriev I.V."/>
            <person name="Allen A.E."/>
            <person name="Bidle K."/>
            <person name="Borodovsky M."/>
            <person name="Bowler C."/>
            <person name="Brownlee C."/>
            <person name="Cock J.M."/>
            <person name="Elias M."/>
            <person name="Gladyshev V.N."/>
            <person name="Groth M."/>
            <person name="Guda C."/>
            <person name="Hadaegh A."/>
            <person name="Iglesias-Rodriguez M.D."/>
            <person name="Jenkins J."/>
            <person name="Jones B.M."/>
            <person name="Lawson T."/>
            <person name="Leese F."/>
            <person name="Lindquist E."/>
            <person name="Lobanov A."/>
            <person name="Lomsadze A."/>
            <person name="Malik S.B."/>
            <person name="Marsh M.E."/>
            <person name="Mackinder L."/>
            <person name="Mock T."/>
            <person name="Mueller-Roeber B."/>
            <person name="Pagarete A."/>
            <person name="Parker M."/>
            <person name="Probert I."/>
            <person name="Quesneville H."/>
            <person name="Raines C."/>
            <person name="Rensing S.A."/>
            <person name="Riano-Pachon D.M."/>
            <person name="Richier S."/>
            <person name="Rokitta S."/>
            <person name="Shiraiwa Y."/>
            <person name="Soanes D.M."/>
            <person name="van der Giezen M."/>
            <person name="Wahlund T.M."/>
            <person name="Williams B."/>
            <person name="Wilson W."/>
            <person name="Wolfe G."/>
            <person name="Wurch L.L."/>
        </authorList>
    </citation>
    <scope>NUCLEOTIDE SEQUENCE</scope>
</reference>
<dbReference type="Proteomes" id="UP000013827">
    <property type="component" value="Unassembled WGS sequence"/>
</dbReference>
<dbReference type="Pfam" id="PF00278">
    <property type="entry name" value="Orn_DAP_Arg_deC"/>
    <property type="match status" value="1"/>
</dbReference>
<feature type="region of interest" description="Disordered" evidence="1">
    <location>
        <begin position="28"/>
        <end position="56"/>
    </location>
</feature>
<dbReference type="InterPro" id="IPR022643">
    <property type="entry name" value="De-COase2_C"/>
</dbReference>
<evidence type="ECO:0000313" key="4">
    <source>
        <dbReference type="Proteomes" id="UP000013827"/>
    </source>
</evidence>
<dbReference type="PaxDb" id="2903-EOD28250"/>
<feature type="compositionally biased region" description="Basic and acidic residues" evidence="1">
    <location>
        <begin position="28"/>
        <end position="45"/>
    </location>
</feature>
<dbReference type="HOGENOM" id="CLU_1387478_0_0_1"/>
<dbReference type="KEGG" id="ehx:EMIHUDRAFT_254110"/>